<dbReference type="Pfam" id="PF02823">
    <property type="entry name" value="ATP-synt_DE_N"/>
    <property type="match status" value="1"/>
</dbReference>
<keyword evidence="11" id="KW-1185">Reference proteome</keyword>
<dbReference type="CDD" id="cd12152">
    <property type="entry name" value="F1-ATPase_delta"/>
    <property type="match status" value="1"/>
</dbReference>
<dbReference type="GO" id="GO:0046933">
    <property type="term" value="F:proton-transporting ATP synthase activity, rotational mechanism"/>
    <property type="evidence" value="ECO:0007669"/>
    <property type="project" value="UniProtKB-UniRule"/>
</dbReference>
<dbReference type="GO" id="GO:0012505">
    <property type="term" value="C:endomembrane system"/>
    <property type="evidence" value="ECO:0007669"/>
    <property type="project" value="UniProtKB-SubCell"/>
</dbReference>
<evidence type="ECO:0000259" key="9">
    <source>
        <dbReference type="Pfam" id="PF02823"/>
    </source>
</evidence>
<dbReference type="InterPro" id="IPR020547">
    <property type="entry name" value="ATP_synth_F1_esu_C"/>
</dbReference>
<dbReference type="SUPFAM" id="SSF51344">
    <property type="entry name" value="Epsilon subunit of F1F0-ATP synthase N-terminal domain"/>
    <property type="match status" value="1"/>
</dbReference>
<comment type="similarity">
    <text evidence="2 7">Belongs to the ATPase epsilon chain family.</text>
</comment>
<dbReference type="InterPro" id="IPR020546">
    <property type="entry name" value="ATP_synth_F1_dsu/esu_N"/>
</dbReference>
<name>A0A923NJQ4_9FIRM</name>
<comment type="caution">
    <text evidence="10">The sequence shown here is derived from an EMBL/GenBank/DDBJ whole genome shotgun (WGS) entry which is preliminary data.</text>
</comment>
<dbReference type="EMBL" id="JACRYT010000012">
    <property type="protein sequence ID" value="MBC6680343.1"/>
    <property type="molecule type" value="Genomic_DNA"/>
</dbReference>
<evidence type="ECO:0000256" key="6">
    <source>
        <dbReference type="ARBA" id="ARBA00023196"/>
    </source>
</evidence>
<dbReference type="RefSeq" id="WP_187303441.1">
    <property type="nucleotide sequence ID" value="NZ_CBCTON010000025.1"/>
</dbReference>
<dbReference type="GO" id="GO:0005886">
    <property type="term" value="C:plasma membrane"/>
    <property type="evidence" value="ECO:0007669"/>
    <property type="project" value="UniProtKB-SubCell"/>
</dbReference>
<reference evidence="10" key="1">
    <citation type="submission" date="2020-08" db="EMBL/GenBank/DDBJ databases">
        <title>Genome public.</title>
        <authorList>
            <person name="Liu C."/>
            <person name="Sun Q."/>
        </authorList>
    </citation>
    <scope>NUCLEOTIDE SEQUENCE</scope>
    <source>
        <strain evidence="10">BX12</strain>
    </source>
</reference>
<sequence>MSKLVKLEVITPSKVFYRGKVRLLIARTLEGDEGFMAGHSWACKLLDIGELWILEEDKGSYNDDDFRVAAIAGGFIDVKDSIIIYTDAAEWSEDIDMDRVLSEKAKAEDWLTHETKHDPNEIERARIAIAKAITRMNVAEGGARRKR</sequence>
<dbReference type="GO" id="GO:0045259">
    <property type="term" value="C:proton-transporting ATP synthase complex"/>
    <property type="evidence" value="ECO:0007669"/>
    <property type="project" value="UniProtKB-KW"/>
</dbReference>
<evidence type="ECO:0000256" key="2">
    <source>
        <dbReference type="ARBA" id="ARBA00005712"/>
    </source>
</evidence>
<keyword evidence="7" id="KW-0375">Hydrogen ion transport</keyword>
<accession>A0A923NJQ4</accession>
<evidence type="ECO:0000256" key="1">
    <source>
        <dbReference type="ARBA" id="ARBA00004184"/>
    </source>
</evidence>
<keyword evidence="7" id="KW-0066">ATP synthesis</keyword>
<evidence type="ECO:0000313" key="11">
    <source>
        <dbReference type="Proteomes" id="UP000602647"/>
    </source>
</evidence>
<dbReference type="GO" id="GO:0005524">
    <property type="term" value="F:ATP binding"/>
    <property type="evidence" value="ECO:0007669"/>
    <property type="project" value="UniProtKB-UniRule"/>
</dbReference>
<keyword evidence="7" id="KW-1003">Cell membrane</keyword>
<dbReference type="Gene3D" id="2.60.15.10">
    <property type="entry name" value="F0F1 ATP synthase delta/epsilon subunit, N-terminal"/>
    <property type="match status" value="1"/>
</dbReference>
<keyword evidence="6 7" id="KW-0139">CF(1)</keyword>
<evidence type="ECO:0000256" key="4">
    <source>
        <dbReference type="ARBA" id="ARBA00023065"/>
    </source>
</evidence>
<dbReference type="AlphaFoldDB" id="A0A923NJQ4"/>
<dbReference type="Gene3D" id="1.20.5.440">
    <property type="entry name" value="ATP synthase delta/epsilon subunit, C-terminal domain"/>
    <property type="match status" value="1"/>
</dbReference>
<dbReference type="Pfam" id="PF00401">
    <property type="entry name" value="ATP-synt_DE"/>
    <property type="match status" value="1"/>
</dbReference>
<keyword evidence="5 7" id="KW-0472">Membrane</keyword>
<evidence type="ECO:0000256" key="3">
    <source>
        <dbReference type="ARBA" id="ARBA00022448"/>
    </source>
</evidence>
<comment type="subunit">
    <text evidence="7">F-type ATPases have 2 components, CF(1) - the catalytic core - and CF(0) - the membrane proton channel. CF(1) has five subunits: alpha(3), beta(3), gamma(1), delta(1), epsilon(1). CF(0) has three main subunits: a, b and c.</text>
</comment>
<dbReference type="Proteomes" id="UP000602647">
    <property type="component" value="Unassembled WGS sequence"/>
</dbReference>
<gene>
    <name evidence="7" type="primary">atpC</name>
    <name evidence="10" type="ORF">H9L42_10980</name>
</gene>
<feature type="domain" description="ATP synthase F1 complex delta/epsilon subunit N-terminal" evidence="9">
    <location>
        <begin position="6"/>
        <end position="89"/>
    </location>
</feature>
<comment type="subcellular location">
    <subcellularLocation>
        <location evidence="7">Cell membrane</location>
        <topology evidence="7">Peripheral membrane protein</topology>
    </subcellularLocation>
    <subcellularLocation>
        <location evidence="1">Endomembrane system</location>
        <topology evidence="1">Peripheral membrane protein</topology>
    </subcellularLocation>
</comment>
<evidence type="ECO:0000256" key="7">
    <source>
        <dbReference type="HAMAP-Rule" id="MF_00530"/>
    </source>
</evidence>
<proteinExistence type="inferred from homology"/>
<dbReference type="HAMAP" id="MF_00530">
    <property type="entry name" value="ATP_synth_epsil_bac"/>
    <property type="match status" value="1"/>
</dbReference>
<feature type="domain" description="ATP synthase epsilon subunit C-terminal" evidence="8">
    <location>
        <begin position="93"/>
        <end position="140"/>
    </location>
</feature>
<organism evidence="10 11">
    <name type="scientific">Zhenpiania hominis</name>
    <dbReference type="NCBI Taxonomy" id="2763644"/>
    <lineage>
        <taxon>Bacteria</taxon>
        <taxon>Bacillati</taxon>
        <taxon>Bacillota</taxon>
        <taxon>Clostridia</taxon>
        <taxon>Peptostreptococcales</taxon>
        <taxon>Anaerovoracaceae</taxon>
        <taxon>Zhenpiania</taxon>
    </lineage>
</organism>
<comment type="function">
    <text evidence="7">Produces ATP from ADP in the presence of a proton gradient across the membrane.</text>
</comment>
<evidence type="ECO:0000259" key="8">
    <source>
        <dbReference type="Pfam" id="PF00401"/>
    </source>
</evidence>
<protein>
    <recommendedName>
        <fullName evidence="7">ATP synthase epsilon chain</fullName>
    </recommendedName>
    <alternativeName>
        <fullName evidence="7">ATP synthase F1 sector epsilon subunit</fullName>
    </alternativeName>
    <alternativeName>
        <fullName evidence="7">F-ATPase epsilon subunit</fullName>
    </alternativeName>
</protein>
<dbReference type="InterPro" id="IPR036771">
    <property type="entry name" value="ATPsynth_dsu/esu_N"/>
</dbReference>
<keyword evidence="3 7" id="KW-0813">Transport</keyword>
<dbReference type="InterPro" id="IPR001469">
    <property type="entry name" value="ATP_synth_F1_dsu/esu"/>
</dbReference>
<keyword evidence="4 7" id="KW-0406">Ion transport</keyword>
<evidence type="ECO:0000313" key="10">
    <source>
        <dbReference type="EMBL" id="MBC6680343.1"/>
    </source>
</evidence>
<evidence type="ECO:0000256" key="5">
    <source>
        <dbReference type="ARBA" id="ARBA00023136"/>
    </source>
</evidence>